<dbReference type="SUPFAM" id="SSF55961">
    <property type="entry name" value="Bet v1-like"/>
    <property type="match status" value="1"/>
</dbReference>
<organism evidence="1 2">
    <name type="scientific">Nocardia arthritidis</name>
    <dbReference type="NCBI Taxonomy" id="228602"/>
    <lineage>
        <taxon>Bacteria</taxon>
        <taxon>Bacillati</taxon>
        <taxon>Actinomycetota</taxon>
        <taxon>Actinomycetes</taxon>
        <taxon>Mycobacteriales</taxon>
        <taxon>Nocardiaceae</taxon>
        <taxon>Nocardia</taxon>
    </lineage>
</organism>
<evidence type="ECO:0000313" key="2">
    <source>
        <dbReference type="Proteomes" id="UP000503540"/>
    </source>
</evidence>
<dbReference type="KEGG" id="nah:F5544_19730"/>
<dbReference type="Proteomes" id="UP000503540">
    <property type="component" value="Chromosome"/>
</dbReference>
<protein>
    <recommendedName>
        <fullName evidence="3">Polyketide cyclase</fullName>
    </recommendedName>
</protein>
<dbReference type="AlphaFoldDB" id="A0A6G9YF59"/>
<name>A0A6G9YF59_9NOCA</name>
<dbReference type="Pfam" id="PF10604">
    <property type="entry name" value="Polyketide_cyc2"/>
    <property type="match status" value="1"/>
</dbReference>
<proteinExistence type="predicted"/>
<sequence>MYVIAEESIITGDIAQIWQAATDVENWPSWDPHEQAARIDGPFEPGTQGWVKPKGAPAGPFMLVAVEPERSWTSEAAIPFGKIRGHYTYDPLGDGTVRVAKRMEVHGPFVPIFRLIWERGIRTDMRLTMAALEKEARRLTIAKEDADRG</sequence>
<dbReference type="InterPro" id="IPR019587">
    <property type="entry name" value="Polyketide_cyclase/dehydratase"/>
</dbReference>
<dbReference type="RefSeq" id="WP_167474573.1">
    <property type="nucleotide sequence ID" value="NZ_CP046172.1"/>
</dbReference>
<reference evidence="1 2" key="1">
    <citation type="journal article" date="2019" name="ACS Chem. Biol.">
        <title>Identification and Mobilization of a Cryptic Antibiotic Biosynthesis Gene Locus from a Human-Pathogenic Nocardia Isolate.</title>
        <authorList>
            <person name="Herisse M."/>
            <person name="Ishida K."/>
            <person name="Porter J.L."/>
            <person name="Howden B."/>
            <person name="Hertweck C."/>
            <person name="Stinear T.P."/>
            <person name="Pidot S.J."/>
        </authorList>
    </citation>
    <scope>NUCLEOTIDE SEQUENCE [LARGE SCALE GENOMIC DNA]</scope>
    <source>
        <strain evidence="1 2">AUSMDU00012717</strain>
    </source>
</reference>
<dbReference type="Gene3D" id="3.30.530.20">
    <property type="match status" value="1"/>
</dbReference>
<evidence type="ECO:0000313" key="1">
    <source>
        <dbReference type="EMBL" id="QIS11814.1"/>
    </source>
</evidence>
<dbReference type="EMBL" id="CP046172">
    <property type="protein sequence ID" value="QIS11814.1"/>
    <property type="molecule type" value="Genomic_DNA"/>
</dbReference>
<keyword evidence="2" id="KW-1185">Reference proteome</keyword>
<accession>A0A6G9YF59</accession>
<gene>
    <name evidence="1" type="ORF">F5544_19730</name>
</gene>
<evidence type="ECO:0008006" key="3">
    <source>
        <dbReference type="Google" id="ProtNLM"/>
    </source>
</evidence>
<dbReference type="InterPro" id="IPR023393">
    <property type="entry name" value="START-like_dom_sf"/>
</dbReference>